<evidence type="ECO:0000256" key="2">
    <source>
        <dbReference type="SAM" id="Phobius"/>
    </source>
</evidence>
<proteinExistence type="predicted"/>
<dbReference type="Gene3D" id="2.40.260.10">
    <property type="entry name" value="Sortase"/>
    <property type="match status" value="1"/>
</dbReference>
<keyword evidence="2" id="KW-1133">Transmembrane helix</keyword>
<keyword evidence="1" id="KW-0378">Hydrolase</keyword>
<evidence type="ECO:0000256" key="1">
    <source>
        <dbReference type="ARBA" id="ARBA00022801"/>
    </source>
</evidence>
<dbReference type="InterPro" id="IPR005754">
    <property type="entry name" value="Sortase"/>
</dbReference>
<dbReference type="Proteomes" id="UP001223079">
    <property type="component" value="Unassembled WGS sequence"/>
</dbReference>
<evidence type="ECO:0000313" key="4">
    <source>
        <dbReference type="Proteomes" id="UP001223079"/>
    </source>
</evidence>
<dbReference type="CDD" id="cd05827">
    <property type="entry name" value="Sortase_C"/>
    <property type="match status" value="1"/>
</dbReference>
<gene>
    <name evidence="3" type="ORF">J2S23_002013</name>
</gene>
<name>A0ABT9YTW5_9STRE</name>
<dbReference type="Pfam" id="PF04203">
    <property type="entry name" value="Sortase"/>
    <property type="match status" value="1"/>
</dbReference>
<keyword evidence="4" id="KW-1185">Reference proteome</keyword>
<accession>A0ABT9YTW5</accession>
<dbReference type="SUPFAM" id="SSF63817">
    <property type="entry name" value="Sortase"/>
    <property type="match status" value="1"/>
</dbReference>
<comment type="caution">
    <text evidence="3">The sequence shown here is derived from an EMBL/GenBank/DDBJ whole genome shotgun (WGS) entry which is preliminary data.</text>
</comment>
<sequence length="282" mass="31623">MKNRTMIISGYIMMMLATLIPLATFGRMLWQSYSQEERYHSFQKGLSADYVDSIEGKSVQYNNQLNDKNTGIVDPFLGNYETDYGLDLDESYAFGYLSIPSISVIEPVYLGADLQHLAMGLGHVAGTSLPTGKGTERAVVAGHRAEPSHVFFRYLDQIAVGDKLYFDNGKSILIYQMVSNEIISPSEWEKLEPLDGKTMMTLITCDPLPTFHNRLLVHFEFIKSIPSSSLDVSDSEVQIAFTKEAQKNSRASKASLVHIGICVLSIILLLLVIVKFYRFLKN</sequence>
<dbReference type="NCBIfam" id="TIGR01076">
    <property type="entry name" value="sortase_fam"/>
    <property type="match status" value="1"/>
</dbReference>
<evidence type="ECO:0000313" key="3">
    <source>
        <dbReference type="EMBL" id="MDQ0223437.1"/>
    </source>
</evidence>
<dbReference type="InterPro" id="IPR023365">
    <property type="entry name" value="Sortase_dom-sf"/>
</dbReference>
<feature type="transmembrane region" description="Helical" evidence="2">
    <location>
        <begin position="256"/>
        <end position="277"/>
    </location>
</feature>
<keyword evidence="2" id="KW-0472">Membrane</keyword>
<dbReference type="RefSeq" id="WP_307122585.1">
    <property type="nucleotide sequence ID" value="NZ_JAUSTM010000028.1"/>
</dbReference>
<reference evidence="3 4" key="1">
    <citation type="submission" date="2023-07" db="EMBL/GenBank/DDBJ databases">
        <title>Genomic Encyclopedia of Type Strains, Phase IV (KMG-IV): sequencing the most valuable type-strain genomes for metagenomic binning, comparative biology and taxonomic classification.</title>
        <authorList>
            <person name="Goeker M."/>
        </authorList>
    </citation>
    <scope>NUCLEOTIDE SEQUENCE [LARGE SCALE GENOMIC DNA]</scope>
    <source>
        <strain evidence="3 4">DSM 105143</strain>
    </source>
</reference>
<dbReference type="InterPro" id="IPR042002">
    <property type="entry name" value="Sortase_C"/>
</dbReference>
<dbReference type="EMBL" id="JAUSTM010000028">
    <property type="protein sequence ID" value="MDQ0223437.1"/>
    <property type="molecule type" value="Genomic_DNA"/>
</dbReference>
<keyword evidence="2" id="KW-0812">Transmembrane</keyword>
<organism evidence="3 4">
    <name type="scientific">Streptococcus moroccensis</name>
    <dbReference type="NCBI Taxonomy" id="1451356"/>
    <lineage>
        <taxon>Bacteria</taxon>
        <taxon>Bacillati</taxon>
        <taxon>Bacillota</taxon>
        <taxon>Bacilli</taxon>
        <taxon>Lactobacillales</taxon>
        <taxon>Streptococcaceae</taxon>
        <taxon>Streptococcus</taxon>
    </lineage>
</organism>
<protein>
    <submittedName>
        <fullName evidence="3">LPXTG-site transpeptidase (Sortase) family protein</fullName>
    </submittedName>
</protein>